<name>A9WCP4_CHLAA</name>
<dbReference type="eggNOG" id="COG0477">
    <property type="taxonomic scope" value="Bacteria"/>
</dbReference>
<keyword evidence="1" id="KW-0472">Membrane</keyword>
<keyword evidence="1" id="KW-1133">Transmembrane helix</keyword>
<dbReference type="HOGENOM" id="CLU_046685_6_0_0"/>
<dbReference type="RefSeq" id="WP_012259659.1">
    <property type="nucleotide sequence ID" value="NC_010175.1"/>
</dbReference>
<reference evidence="3" key="1">
    <citation type="journal article" date="2011" name="BMC Genomics">
        <title>Complete genome sequence of the filamentous anoxygenic phototrophic bacterium Chloroflexus aurantiacus.</title>
        <authorList>
            <person name="Tang K.H."/>
            <person name="Barry K."/>
            <person name="Chertkov O."/>
            <person name="Dalin E."/>
            <person name="Han C.S."/>
            <person name="Hauser L.J."/>
            <person name="Honchak B.M."/>
            <person name="Karbach L.E."/>
            <person name="Land M.L."/>
            <person name="Lapidus A."/>
            <person name="Larimer F.W."/>
            <person name="Mikhailova N."/>
            <person name="Pitluck S."/>
            <person name="Pierson B.K."/>
            <person name="Blankenship R.E."/>
        </authorList>
    </citation>
    <scope>NUCLEOTIDE SEQUENCE [LARGE SCALE GENOMIC DNA]</scope>
    <source>
        <strain evidence="3">ATCC 29366 / DSM 635 / J-10-fl</strain>
    </source>
</reference>
<feature type="transmembrane region" description="Helical" evidence="1">
    <location>
        <begin position="251"/>
        <end position="275"/>
    </location>
</feature>
<dbReference type="Pfam" id="PF07690">
    <property type="entry name" value="MFS_1"/>
    <property type="match status" value="1"/>
</dbReference>
<dbReference type="EnsemblBacteria" id="ABY37006">
    <property type="protein sequence ID" value="ABY37006"/>
    <property type="gene ID" value="Caur_3828"/>
</dbReference>
<feature type="transmembrane region" description="Helical" evidence="1">
    <location>
        <begin position="287"/>
        <end position="305"/>
    </location>
</feature>
<dbReference type="Proteomes" id="UP000002008">
    <property type="component" value="Chromosome"/>
</dbReference>
<organism evidence="2 3">
    <name type="scientific">Chloroflexus aurantiacus (strain ATCC 29366 / DSM 635 / J-10-fl)</name>
    <dbReference type="NCBI Taxonomy" id="324602"/>
    <lineage>
        <taxon>Bacteria</taxon>
        <taxon>Bacillati</taxon>
        <taxon>Chloroflexota</taxon>
        <taxon>Chloroflexia</taxon>
        <taxon>Chloroflexales</taxon>
        <taxon>Chloroflexineae</taxon>
        <taxon>Chloroflexaceae</taxon>
        <taxon>Chloroflexus</taxon>
    </lineage>
</organism>
<keyword evidence="3" id="KW-1185">Reference proteome</keyword>
<dbReference type="SUPFAM" id="SSF103473">
    <property type="entry name" value="MFS general substrate transporter"/>
    <property type="match status" value="1"/>
</dbReference>
<protein>
    <submittedName>
        <fullName evidence="2">Major facilitator superfamily MFS_1</fullName>
    </submittedName>
</protein>
<dbReference type="PANTHER" id="PTHR23530">
    <property type="entry name" value="TRANSPORT PROTEIN-RELATED"/>
    <property type="match status" value="1"/>
</dbReference>
<feature type="transmembrane region" description="Helical" evidence="1">
    <location>
        <begin position="311"/>
        <end position="328"/>
    </location>
</feature>
<dbReference type="InterPro" id="IPR011701">
    <property type="entry name" value="MFS"/>
</dbReference>
<evidence type="ECO:0000313" key="2">
    <source>
        <dbReference type="EMBL" id="ABY37006.1"/>
    </source>
</evidence>
<feature type="transmembrane region" description="Helical" evidence="1">
    <location>
        <begin position="213"/>
        <end position="231"/>
    </location>
</feature>
<dbReference type="InterPro" id="IPR036259">
    <property type="entry name" value="MFS_trans_sf"/>
</dbReference>
<dbReference type="GO" id="GO:0022857">
    <property type="term" value="F:transmembrane transporter activity"/>
    <property type="evidence" value="ECO:0007669"/>
    <property type="project" value="InterPro"/>
</dbReference>
<dbReference type="Gene3D" id="1.20.1250.20">
    <property type="entry name" value="MFS general substrate transporter like domains"/>
    <property type="match status" value="1"/>
</dbReference>
<evidence type="ECO:0000313" key="3">
    <source>
        <dbReference type="Proteomes" id="UP000002008"/>
    </source>
</evidence>
<proteinExistence type="predicted"/>
<dbReference type="PANTHER" id="PTHR23530:SF1">
    <property type="entry name" value="PERMEASE, MAJOR FACILITATOR SUPERFAMILY-RELATED"/>
    <property type="match status" value="1"/>
</dbReference>
<dbReference type="EMBL" id="CP000909">
    <property type="protein sequence ID" value="ABY37006.1"/>
    <property type="molecule type" value="Genomic_DNA"/>
</dbReference>
<feature type="transmembrane region" description="Helical" evidence="1">
    <location>
        <begin position="41"/>
        <end position="63"/>
    </location>
</feature>
<evidence type="ECO:0000256" key="1">
    <source>
        <dbReference type="SAM" id="Phobius"/>
    </source>
</evidence>
<feature type="transmembrane region" description="Helical" evidence="1">
    <location>
        <begin position="160"/>
        <end position="178"/>
    </location>
</feature>
<dbReference type="STRING" id="324602.Caur_3828"/>
<dbReference type="PATRIC" id="fig|324602.8.peg.4296"/>
<dbReference type="FunCoup" id="A9WCP4">
    <property type="interactions" value="15"/>
</dbReference>
<sequence>MNPAYRTHLILSFLIDGAHVLIWTGFTIYQLTVVNMSPLQLVLVGSVLEITILLCEVPTGVIADLISRRLSIMLGFTLTGGAYLLQALVPTFPIAVLGAVIWGVGITCVSGAYDAWLADELGQEHLGSALLRGEQVARVAALCGLAGSAILGSIALGLPVLVGGCLFIIGAAYCLIAMPETHFRRAVDDERTTWHRMATTLRDGVRLVRRRPYLLRLLAVLFFFGLFSEAWDRLWQSHLVLTFDLAALTPIAPIVLLAALIGIEMLLSIAAAEVLRRRLRSDDQRQTQRLVFGFTAVMVAGLLIYGLAPHIGIAVIAFLGFSVARGLIGPLLSTWQNAQIDDSRVRATVLSLGGQSDALGQLAGGLPLGAIGNRSLRAAFVTSAILLVPNLWLLRGRPTLAAVPVLEAAELVDGSTTN</sequence>
<keyword evidence="1" id="KW-0812">Transmembrane</keyword>
<dbReference type="InterPro" id="IPR053160">
    <property type="entry name" value="MFS_DHA3_Transporter"/>
</dbReference>
<feature type="transmembrane region" description="Helical" evidence="1">
    <location>
        <begin position="94"/>
        <end position="116"/>
    </location>
</feature>
<dbReference type="CDD" id="cd06174">
    <property type="entry name" value="MFS"/>
    <property type="match status" value="1"/>
</dbReference>
<feature type="transmembrane region" description="Helical" evidence="1">
    <location>
        <begin position="9"/>
        <end position="29"/>
    </location>
</feature>
<accession>A9WCP4</accession>
<gene>
    <name evidence="2" type="ordered locus">Caur_3828</name>
</gene>
<dbReference type="KEGG" id="cau:Caur_3828"/>
<dbReference type="InParanoid" id="A9WCP4"/>
<dbReference type="AlphaFoldDB" id="A9WCP4"/>